<evidence type="ECO:0000256" key="6">
    <source>
        <dbReference type="ARBA" id="ARBA00023157"/>
    </source>
</evidence>
<evidence type="ECO:0000313" key="17">
    <source>
        <dbReference type="Proteomes" id="UP000030671"/>
    </source>
</evidence>
<dbReference type="InterPro" id="IPR000743">
    <property type="entry name" value="Glyco_hydro_28"/>
</dbReference>
<evidence type="ECO:0000256" key="9">
    <source>
        <dbReference type="ARBA" id="ARBA00023295"/>
    </source>
</evidence>
<dbReference type="GO" id="GO:0071555">
    <property type="term" value="P:cell wall organization"/>
    <property type="evidence" value="ECO:0007669"/>
    <property type="project" value="UniProtKB-KW"/>
</dbReference>
<evidence type="ECO:0000256" key="5">
    <source>
        <dbReference type="ARBA" id="ARBA00022801"/>
    </source>
</evidence>
<evidence type="ECO:0000256" key="4">
    <source>
        <dbReference type="ARBA" id="ARBA00022729"/>
    </source>
</evidence>
<evidence type="ECO:0000313" key="16">
    <source>
        <dbReference type="EMBL" id="ETW77416.1"/>
    </source>
</evidence>
<dbReference type="HOGENOM" id="CLU_016031_1_1_1"/>
<dbReference type="OrthoDB" id="187139at2759"/>
<keyword evidence="6" id="KW-1015">Disulfide bond</keyword>
<keyword evidence="17" id="KW-1185">Reference proteome</keyword>
<dbReference type="Proteomes" id="UP000030671">
    <property type="component" value="Unassembled WGS sequence"/>
</dbReference>
<keyword evidence="8" id="KW-0119">Carbohydrate metabolism</keyword>
<dbReference type="STRING" id="747525.W4JX17"/>
<protein>
    <recommendedName>
        <fullName evidence="13">galacturonan 1,4-alpha-galacturonidase</fullName>
        <ecNumber evidence="13">3.2.1.67</ecNumber>
    </recommendedName>
</protein>
<dbReference type="SUPFAM" id="SSF51126">
    <property type="entry name" value="Pectin lyase-like"/>
    <property type="match status" value="1"/>
</dbReference>
<comment type="subcellular location">
    <subcellularLocation>
        <location evidence="1">Secreted</location>
    </subcellularLocation>
</comment>
<keyword evidence="11" id="KW-0624">Polysaccharide degradation</keyword>
<dbReference type="InterPro" id="IPR012334">
    <property type="entry name" value="Pectin_lyas_fold"/>
</dbReference>
<dbReference type="RefSeq" id="XP_009550925.1">
    <property type="nucleotide sequence ID" value="XM_009552630.1"/>
</dbReference>
<evidence type="ECO:0000256" key="14">
    <source>
        <dbReference type="ARBA" id="ARBA00048766"/>
    </source>
</evidence>
<dbReference type="GeneID" id="20666064"/>
<evidence type="ECO:0000256" key="7">
    <source>
        <dbReference type="ARBA" id="ARBA00023180"/>
    </source>
</evidence>
<evidence type="ECO:0000256" key="15">
    <source>
        <dbReference type="RuleBase" id="RU361169"/>
    </source>
</evidence>
<evidence type="ECO:0000256" key="13">
    <source>
        <dbReference type="ARBA" id="ARBA00038933"/>
    </source>
</evidence>
<dbReference type="AlphaFoldDB" id="W4JX17"/>
<dbReference type="PANTHER" id="PTHR31736:SF12">
    <property type="entry name" value="EXO-POLYGALACTURONASE, PUTATIVE-RELATED"/>
    <property type="match status" value="1"/>
</dbReference>
<comment type="catalytic activity">
    <reaction evidence="14">
        <text>[(1-&gt;4)-alpha-D-galacturonosyl](n) + H2O = alpha-D-galacturonate + [(1-&gt;4)-alpha-D-galacturonosyl](n-1)</text>
        <dbReference type="Rhea" id="RHEA:14117"/>
        <dbReference type="Rhea" id="RHEA-COMP:14570"/>
        <dbReference type="Rhea" id="RHEA-COMP:14572"/>
        <dbReference type="ChEBI" id="CHEBI:15377"/>
        <dbReference type="ChEBI" id="CHEBI:58658"/>
        <dbReference type="ChEBI" id="CHEBI:140523"/>
        <dbReference type="EC" id="3.2.1.67"/>
    </reaction>
</comment>
<dbReference type="PANTHER" id="PTHR31736">
    <property type="match status" value="1"/>
</dbReference>
<keyword evidence="4" id="KW-0732">Signal</keyword>
<dbReference type="GO" id="GO:0000272">
    <property type="term" value="P:polysaccharide catabolic process"/>
    <property type="evidence" value="ECO:0007669"/>
    <property type="project" value="UniProtKB-KW"/>
</dbReference>
<keyword evidence="9 15" id="KW-0326">Glycosidase</keyword>
<evidence type="ECO:0000256" key="8">
    <source>
        <dbReference type="ARBA" id="ARBA00023277"/>
    </source>
</evidence>
<dbReference type="Pfam" id="PF00295">
    <property type="entry name" value="Glyco_hydro_28"/>
    <property type="match status" value="1"/>
</dbReference>
<dbReference type="EC" id="3.2.1.67" evidence="13"/>
<accession>W4JX17</accession>
<comment type="similarity">
    <text evidence="2 15">Belongs to the glycosyl hydrolase 28 family.</text>
</comment>
<dbReference type="EMBL" id="KI925463">
    <property type="protein sequence ID" value="ETW77416.1"/>
    <property type="molecule type" value="Genomic_DNA"/>
</dbReference>
<evidence type="ECO:0000256" key="1">
    <source>
        <dbReference type="ARBA" id="ARBA00004613"/>
    </source>
</evidence>
<dbReference type="GO" id="GO:0005576">
    <property type="term" value="C:extracellular region"/>
    <property type="evidence" value="ECO:0007669"/>
    <property type="project" value="UniProtKB-SubCell"/>
</dbReference>
<evidence type="ECO:0000256" key="12">
    <source>
        <dbReference type="ARBA" id="ARBA00037312"/>
    </source>
</evidence>
<name>W4JX17_HETIT</name>
<reference evidence="16 17" key="1">
    <citation type="journal article" date="2012" name="New Phytol.">
        <title>Insight into trade-off between wood decay and parasitism from the genome of a fungal forest pathogen.</title>
        <authorList>
            <person name="Olson A."/>
            <person name="Aerts A."/>
            <person name="Asiegbu F."/>
            <person name="Belbahri L."/>
            <person name="Bouzid O."/>
            <person name="Broberg A."/>
            <person name="Canback B."/>
            <person name="Coutinho P.M."/>
            <person name="Cullen D."/>
            <person name="Dalman K."/>
            <person name="Deflorio G."/>
            <person name="van Diepen L.T."/>
            <person name="Dunand C."/>
            <person name="Duplessis S."/>
            <person name="Durling M."/>
            <person name="Gonthier P."/>
            <person name="Grimwood J."/>
            <person name="Fossdal C.G."/>
            <person name="Hansson D."/>
            <person name="Henrissat B."/>
            <person name="Hietala A."/>
            <person name="Himmelstrand K."/>
            <person name="Hoffmeister D."/>
            <person name="Hogberg N."/>
            <person name="James T.Y."/>
            <person name="Karlsson M."/>
            <person name="Kohler A."/>
            <person name="Kues U."/>
            <person name="Lee Y.H."/>
            <person name="Lin Y.C."/>
            <person name="Lind M."/>
            <person name="Lindquist E."/>
            <person name="Lombard V."/>
            <person name="Lucas S."/>
            <person name="Lunden K."/>
            <person name="Morin E."/>
            <person name="Murat C."/>
            <person name="Park J."/>
            <person name="Raffaello T."/>
            <person name="Rouze P."/>
            <person name="Salamov A."/>
            <person name="Schmutz J."/>
            <person name="Solheim H."/>
            <person name="Stahlberg J."/>
            <person name="Velez H."/>
            <person name="de Vries R.P."/>
            <person name="Wiebenga A."/>
            <person name="Woodward S."/>
            <person name="Yakovlev I."/>
            <person name="Garbelotto M."/>
            <person name="Martin F."/>
            <person name="Grigoriev I.V."/>
            <person name="Stenlid J."/>
        </authorList>
    </citation>
    <scope>NUCLEOTIDE SEQUENCE [LARGE SCALE GENOMIC DNA]</scope>
    <source>
        <strain evidence="16 17">TC 32-1</strain>
    </source>
</reference>
<comment type="function">
    <text evidence="12">Specific in hydrolyzing the terminal glycosidic bond of polygalacturonic acid and oligogalacturonates.</text>
</comment>
<keyword evidence="3" id="KW-0964">Secreted</keyword>
<dbReference type="GO" id="GO:0004650">
    <property type="term" value="F:polygalacturonase activity"/>
    <property type="evidence" value="ECO:0007669"/>
    <property type="project" value="InterPro"/>
</dbReference>
<keyword evidence="5 15" id="KW-0378">Hydrolase</keyword>
<dbReference type="Gene3D" id="2.160.20.10">
    <property type="entry name" value="Single-stranded right-handed beta-helix, Pectin lyase-like"/>
    <property type="match status" value="1"/>
</dbReference>
<dbReference type="KEGG" id="hir:HETIRDRAFT_105452"/>
<evidence type="ECO:0000256" key="3">
    <source>
        <dbReference type="ARBA" id="ARBA00022525"/>
    </source>
</evidence>
<dbReference type="InParanoid" id="W4JX17"/>
<dbReference type="eggNOG" id="ENOG502QVQ1">
    <property type="taxonomic scope" value="Eukaryota"/>
</dbReference>
<evidence type="ECO:0000256" key="10">
    <source>
        <dbReference type="ARBA" id="ARBA00023316"/>
    </source>
</evidence>
<dbReference type="InterPro" id="IPR011050">
    <property type="entry name" value="Pectin_lyase_fold/virulence"/>
</dbReference>
<gene>
    <name evidence="16" type="ORF">HETIRDRAFT_105452</name>
</gene>
<keyword evidence="7" id="KW-0325">Glycoprotein</keyword>
<proteinExistence type="inferred from homology"/>
<keyword evidence="10" id="KW-0961">Cell wall biogenesis/degradation</keyword>
<sequence length="398" mass="43548">MTWNLVGSRVDMHGYLNFKPDILYWLNASSTYRVVFIQDQASWFVITGNNFEVNAHNEGGINGNGQPWWSYYANRTREDGDGRPIALTLSNVTHGRISNFHVISPPFWCNAVANSEDVIYDGMNCNATNTDPAGAGRNLVPNTDGEQVAPVLTWTLNMPQSVGIDTYRSNRITLENWDVTCGDDCLAIKGNTTDLLVRNVTCRGGNGIAFGSLGQYVDLPDIVENVVIENVKTIRLDPEVQPNMKSGAYLKTWTGTVHGSPPTGGGGAGGHVSNVTLRNFSLDRVDLPTQLYQTNDGHSQDAPSTLRFSDITWENWQGTSTGAELVSLSCSSAAPCPHMVFQNFNVMPPYNETAKYICTNVVDEQGLPADMVKGAGRLSLAAILAPPRFPRVFPQEVR</sequence>
<organism evidence="16 17">
    <name type="scientific">Heterobasidion irregulare (strain TC 32-1)</name>
    <dbReference type="NCBI Taxonomy" id="747525"/>
    <lineage>
        <taxon>Eukaryota</taxon>
        <taxon>Fungi</taxon>
        <taxon>Dikarya</taxon>
        <taxon>Basidiomycota</taxon>
        <taxon>Agaricomycotina</taxon>
        <taxon>Agaricomycetes</taxon>
        <taxon>Russulales</taxon>
        <taxon>Bondarzewiaceae</taxon>
        <taxon>Heterobasidion</taxon>
        <taxon>Heterobasidion annosum species complex</taxon>
    </lineage>
</organism>
<dbReference type="GO" id="GO:0047911">
    <property type="term" value="F:galacturan 1,4-alpha-galacturonidase activity"/>
    <property type="evidence" value="ECO:0007669"/>
    <property type="project" value="UniProtKB-EC"/>
</dbReference>
<evidence type="ECO:0000256" key="11">
    <source>
        <dbReference type="ARBA" id="ARBA00023326"/>
    </source>
</evidence>
<evidence type="ECO:0000256" key="2">
    <source>
        <dbReference type="ARBA" id="ARBA00008834"/>
    </source>
</evidence>